<name>A0A413T0F0_9BACT</name>
<protein>
    <submittedName>
        <fullName evidence="2">Glycoside hydrolase family 16 protein</fullName>
    </submittedName>
</protein>
<evidence type="ECO:0000313" key="3">
    <source>
        <dbReference type="Proteomes" id="UP000283855"/>
    </source>
</evidence>
<dbReference type="GO" id="GO:0004553">
    <property type="term" value="F:hydrolase activity, hydrolyzing O-glycosyl compounds"/>
    <property type="evidence" value="ECO:0007669"/>
    <property type="project" value="InterPro"/>
</dbReference>
<evidence type="ECO:0000313" key="2">
    <source>
        <dbReference type="EMBL" id="RHA75909.1"/>
    </source>
</evidence>
<dbReference type="RefSeq" id="WP_008141388.1">
    <property type="nucleotide sequence ID" value="NZ_CABJGD010000013.1"/>
</dbReference>
<dbReference type="InterPro" id="IPR050546">
    <property type="entry name" value="Glycosyl_Hydrlase_16"/>
</dbReference>
<dbReference type="PROSITE" id="PS51762">
    <property type="entry name" value="GH16_2"/>
    <property type="match status" value="1"/>
</dbReference>
<dbReference type="GeneID" id="78405189"/>
<reference evidence="2 3" key="1">
    <citation type="submission" date="2018-08" db="EMBL/GenBank/DDBJ databases">
        <title>A genome reference for cultivated species of the human gut microbiota.</title>
        <authorList>
            <person name="Zou Y."/>
            <person name="Xue W."/>
            <person name="Luo G."/>
        </authorList>
    </citation>
    <scope>NUCLEOTIDE SEQUENCE [LARGE SCALE GENOMIC DNA]</scope>
    <source>
        <strain evidence="2 3">AM42-38</strain>
    </source>
</reference>
<proteinExistence type="inferred from homology"/>
<dbReference type="EMBL" id="QSFT01000013">
    <property type="protein sequence ID" value="RHA75909.1"/>
    <property type="molecule type" value="Genomic_DNA"/>
</dbReference>
<accession>A0A413T0F0</accession>
<gene>
    <name evidence="2" type="ORF">DW921_07665</name>
</gene>
<comment type="similarity">
    <text evidence="1">Belongs to the glycosyl hydrolase 16 family.</text>
</comment>
<organism evidence="2 3">
    <name type="scientific">Phocaeicola coprophilus</name>
    <dbReference type="NCBI Taxonomy" id="387090"/>
    <lineage>
        <taxon>Bacteria</taxon>
        <taxon>Pseudomonadati</taxon>
        <taxon>Bacteroidota</taxon>
        <taxon>Bacteroidia</taxon>
        <taxon>Bacteroidales</taxon>
        <taxon>Bacteroidaceae</taxon>
        <taxon>Phocaeicola</taxon>
    </lineage>
</organism>
<dbReference type="PANTHER" id="PTHR10963:SF55">
    <property type="entry name" value="GLYCOSIDE HYDROLASE FAMILY 16 PROTEIN"/>
    <property type="match status" value="1"/>
</dbReference>
<dbReference type="InterPro" id="IPR013320">
    <property type="entry name" value="ConA-like_dom_sf"/>
</dbReference>
<dbReference type="CDD" id="cd08023">
    <property type="entry name" value="GH16_laminarinase_like"/>
    <property type="match status" value="1"/>
</dbReference>
<evidence type="ECO:0000256" key="1">
    <source>
        <dbReference type="ARBA" id="ARBA00006865"/>
    </source>
</evidence>
<dbReference type="GO" id="GO:0005975">
    <property type="term" value="P:carbohydrate metabolic process"/>
    <property type="evidence" value="ECO:0007669"/>
    <property type="project" value="InterPro"/>
</dbReference>
<comment type="caution">
    <text evidence="2">The sequence shown here is derived from an EMBL/GenBank/DDBJ whole genome shotgun (WGS) entry which is preliminary data.</text>
</comment>
<dbReference type="PANTHER" id="PTHR10963">
    <property type="entry name" value="GLYCOSYL HYDROLASE-RELATED"/>
    <property type="match status" value="1"/>
</dbReference>
<dbReference type="SUPFAM" id="SSF49899">
    <property type="entry name" value="Concanavalin A-like lectins/glucanases"/>
    <property type="match status" value="1"/>
</dbReference>
<keyword evidence="2" id="KW-0378">Hydrolase</keyword>
<dbReference type="Proteomes" id="UP000283855">
    <property type="component" value="Unassembled WGS sequence"/>
</dbReference>
<sequence length="267" mass="31076">MKKLFLWVMVVLGWGGMISCLSPQKTSDWKLVWEDDFEGSGFDTLTWSKIPRWTPEWARHMSDNEVCYEVKNGHLILKGVMNPDRNADTARFITGGVYTKYKKAFHGGRLEIRAKLQGARGAWPAIWLKPFEEEKYKWPSGGEIDIMERLNHDTIVYQTVHSVYTQHLNIRNNPPQGGTAAIRPDDYNVYAVEMYPDSVVFFVNDRRTFAYPKIETDKEGQFPFDKPYYLLVDMQLEGGWVGPVDTLDLPVEMSVDWVRYYQRDSKE</sequence>
<dbReference type="InterPro" id="IPR000757">
    <property type="entry name" value="Beta-glucanase-like"/>
</dbReference>
<dbReference type="Pfam" id="PF00722">
    <property type="entry name" value="Glyco_hydro_16"/>
    <property type="match status" value="1"/>
</dbReference>
<dbReference type="PROSITE" id="PS51257">
    <property type="entry name" value="PROKAR_LIPOPROTEIN"/>
    <property type="match status" value="1"/>
</dbReference>
<dbReference type="Gene3D" id="2.60.120.200">
    <property type="match status" value="1"/>
</dbReference>
<dbReference type="AlphaFoldDB" id="A0A413T0F0"/>